<gene>
    <name evidence="1" type="ORF">EV386_2801</name>
</gene>
<name>A0A4Q7M754_9MICO</name>
<dbReference type="EMBL" id="SGWX01000001">
    <property type="protein sequence ID" value="RZS62468.1"/>
    <property type="molecule type" value="Genomic_DNA"/>
</dbReference>
<dbReference type="RefSeq" id="WP_130415936.1">
    <property type="nucleotide sequence ID" value="NZ_SGWX01000001.1"/>
</dbReference>
<dbReference type="AlphaFoldDB" id="A0A4Q7M754"/>
<accession>A0A4Q7M754</accession>
<dbReference type="Proteomes" id="UP000293852">
    <property type="component" value="Unassembled WGS sequence"/>
</dbReference>
<evidence type="ECO:0000313" key="2">
    <source>
        <dbReference type="Proteomes" id="UP000293852"/>
    </source>
</evidence>
<reference evidence="1 2" key="1">
    <citation type="submission" date="2019-02" db="EMBL/GenBank/DDBJ databases">
        <title>Sequencing the genomes of 1000 actinobacteria strains.</title>
        <authorList>
            <person name="Klenk H.-P."/>
        </authorList>
    </citation>
    <scope>NUCLEOTIDE SEQUENCE [LARGE SCALE GENOMIC DNA]</scope>
    <source>
        <strain evidence="1 2">DSM 16932</strain>
    </source>
</reference>
<comment type="caution">
    <text evidence="1">The sequence shown here is derived from an EMBL/GenBank/DDBJ whole genome shotgun (WGS) entry which is preliminary data.</text>
</comment>
<proteinExistence type="predicted"/>
<evidence type="ECO:0000313" key="1">
    <source>
        <dbReference type="EMBL" id="RZS62468.1"/>
    </source>
</evidence>
<keyword evidence="2" id="KW-1185">Reference proteome</keyword>
<protein>
    <submittedName>
        <fullName evidence="1">Uncharacterized protein</fullName>
    </submittedName>
</protein>
<sequence>MASASALRAEYLARHPEWLDEVHDTADDAVDTGSRYAAKYLAVGIVGHDDYLPVDRPRRAFKTSPQAKVATLFEQAAWLRGTAPVARGAVSAASAREARRVMGALAGRRPMRRLGPFAWLAARWTPAMEADEDFAAAYRALFLPFGGDALTQGQRAALVDTIRDLGVRLNGHGVATAQTTDIWLGCLATATARGRKALAHG</sequence>
<organism evidence="1 2">
    <name type="scientific">Xylanimonas ulmi</name>
    <dbReference type="NCBI Taxonomy" id="228973"/>
    <lineage>
        <taxon>Bacteria</taxon>
        <taxon>Bacillati</taxon>
        <taxon>Actinomycetota</taxon>
        <taxon>Actinomycetes</taxon>
        <taxon>Micrococcales</taxon>
        <taxon>Promicromonosporaceae</taxon>
        <taxon>Xylanimonas</taxon>
    </lineage>
</organism>